<gene>
    <name evidence="7" type="ORF">LSAT_V11C300143490</name>
</gene>
<dbReference type="AlphaFoldDB" id="A0A9R1W4R2"/>
<evidence type="ECO:0000256" key="2">
    <source>
        <dbReference type="ARBA" id="ARBA00023002"/>
    </source>
</evidence>
<dbReference type="Gene3D" id="3.40.605.10">
    <property type="entry name" value="Aldehyde Dehydrogenase, Chain A, domain 1"/>
    <property type="match status" value="2"/>
</dbReference>
<dbReference type="Proteomes" id="UP000235145">
    <property type="component" value="Unassembled WGS sequence"/>
</dbReference>
<feature type="active site" evidence="3">
    <location>
        <position position="142"/>
    </location>
</feature>
<evidence type="ECO:0000259" key="6">
    <source>
        <dbReference type="Pfam" id="PF00171"/>
    </source>
</evidence>
<keyword evidence="8" id="KW-1185">Reference proteome</keyword>
<evidence type="ECO:0000313" key="7">
    <source>
        <dbReference type="EMBL" id="KAJ0216131.1"/>
    </source>
</evidence>
<sequence>MEHKINASQKIQSGIYTLGVVGAILSWNYPFHNLFNPVLATVFSGNGIVVKGLKLQNQLYSRTKNAISSSLLVFHVSEHASWSGCFYVRILQTGLAAVGAPENLVEVMTGFAETGEALVSSVEKIIFDGSPVADTLIPVTLELGGKDPFIVCEDVDVAHVAQVVVRASLQSSVQNCAGAERFYVHKDIYASFVAAVVKIGPPQLGKYNMGVICMQDHSERLQSLINDALDKGAEIVGGGNVRDISEGAVDQYFPPTVIVNVNHRMKLMQEELPCKNCDKYGCITSAETVMLEKQSVDEFLSNIKSLMKDGTPLPGNNTRDHPGDNNEA</sequence>
<dbReference type="SUPFAM" id="SSF53720">
    <property type="entry name" value="ALDH-like"/>
    <property type="match status" value="1"/>
</dbReference>
<dbReference type="Gene3D" id="3.40.309.10">
    <property type="entry name" value="Aldehyde Dehydrogenase, Chain A, domain 2"/>
    <property type="match status" value="1"/>
</dbReference>
<evidence type="ECO:0000313" key="8">
    <source>
        <dbReference type="Proteomes" id="UP000235145"/>
    </source>
</evidence>
<dbReference type="EMBL" id="NBSK02000003">
    <property type="protein sequence ID" value="KAJ0216131.1"/>
    <property type="molecule type" value="Genomic_DNA"/>
</dbReference>
<dbReference type="PANTHER" id="PTHR11699">
    <property type="entry name" value="ALDEHYDE DEHYDROGENASE-RELATED"/>
    <property type="match status" value="1"/>
</dbReference>
<name>A0A9R1W4R2_LACSA</name>
<evidence type="ECO:0000256" key="3">
    <source>
        <dbReference type="PROSITE-ProRule" id="PRU10007"/>
    </source>
</evidence>
<feature type="compositionally biased region" description="Basic and acidic residues" evidence="5">
    <location>
        <begin position="318"/>
        <end position="328"/>
    </location>
</feature>
<feature type="region of interest" description="Disordered" evidence="5">
    <location>
        <begin position="307"/>
        <end position="328"/>
    </location>
</feature>
<proteinExistence type="inferred from homology"/>
<reference evidence="7 8" key="1">
    <citation type="journal article" date="2017" name="Nat. Commun.">
        <title>Genome assembly with in vitro proximity ligation data and whole-genome triplication in lettuce.</title>
        <authorList>
            <person name="Reyes-Chin-Wo S."/>
            <person name="Wang Z."/>
            <person name="Yang X."/>
            <person name="Kozik A."/>
            <person name="Arikit S."/>
            <person name="Song C."/>
            <person name="Xia L."/>
            <person name="Froenicke L."/>
            <person name="Lavelle D.O."/>
            <person name="Truco M.J."/>
            <person name="Xia R."/>
            <person name="Zhu S."/>
            <person name="Xu C."/>
            <person name="Xu H."/>
            <person name="Xu X."/>
            <person name="Cox K."/>
            <person name="Korf I."/>
            <person name="Meyers B.C."/>
            <person name="Michelmore R.W."/>
        </authorList>
    </citation>
    <scope>NUCLEOTIDE SEQUENCE [LARGE SCALE GENOMIC DNA]</scope>
    <source>
        <strain evidence="8">cv. Salinas</strain>
        <tissue evidence="7">Seedlings</tissue>
    </source>
</reference>
<dbReference type="PROSITE" id="PS00687">
    <property type="entry name" value="ALDEHYDE_DEHYDR_GLU"/>
    <property type="match status" value="1"/>
</dbReference>
<dbReference type="InterPro" id="IPR016162">
    <property type="entry name" value="Ald_DH_N"/>
</dbReference>
<dbReference type="InterPro" id="IPR029510">
    <property type="entry name" value="Ald_DH_CS_GLU"/>
</dbReference>
<comment type="caution">
    <text evidence="7">The sequence shown here is derived from an EMBL/GenBank/DDBJ whole genome shotgun (WGS) entry which is preliminary data.</text>
</comment>
<dbReference type="GO" id="GO:0004029">
    <property type="term" value="F:aldehyde dehydrogenase (NAD+) activity"/>
    <property type="evidence" value="ECO:0000318"/>
    <property type="project" value="GO_Central"/>
</dbReference>
<accession>A0A9R1W4R2</accession>
<dbReference type="InterPro" id="IPR016163">
    <property type="entry name" value="Ald_DH_C"/>
</dbReference>
<dbReference type="Pfam" id="PF00171">
    <property type="entry name" value="Aldedh"/>
    <property type="match status" value="1"/>
</dbReference>
<protein>
    <recommendedName>
        <fullName evidence="6">Aldehyde dehydrogenase domain-containing protein</fullName>
    </recommendedName>
</protein>
<evidence type="ECO:0000256" key="1">
    <source>
        <dbReference type="ARBA" id="ARBA00009986"/>
    </source>
</evidence>
<evidence type="ECO:0000256" key="5">
    <source>
        <dbReference type="SAM" id="MobiDB-lite"/>
    </source>
</evidence>
<comment type="similarity">
    <text evidence="1 4">Belongs to the aldehyde dehydrogenase family.</text>
</comment>
<dbReference type="InterPro" id="IPR016161">
    <property type="entry name" value="Ald_DH/histidinol_DH"/>
</dbReference>
<keyword evidence="2 4" id="KW-0560">Oxidoreductase</keyword>
<evidence type="ECO:0000256" key="4">
    <source>
        <dbReference type="RuleBase" id="RU003345"/>
    </source>
</evidence>
<feature type="domain" description="Aldehyde dehydrogenase" evidence="6">
    <location>
        <begin position="72"/>
        <end position="272"/>
    </location>
</feature>
<organism evidence="7 8">
    <name type="scientific">Lactuca sativa</name>
    <name type="common">Garden lettuce</name>
    <dbReference type="NCBI Taxonomy" id="4236"/>
    <lineage>
        <taxon>Eukaryota</taxon>
        <taxon>Viridiplantae</taxon>
        <taxon>Streptophyta</taxon>
        <taxon>Embryophyta</taxon>
        <taxon>Tracheophyta</taxon>
        <taxon>Spermatophyta</taxon>
        <taxon>Magnoliopsida</taxon>
        <taxon>eudicotyledons</taxon>
        <taxon>Gunneridae</taxon>
        <taxon>Pentapetalae</taxon>
        <taxon>asterids</taxon>
        <taxon>campanulids</taxon>
        <taxon>Asterales</taxon>
        <taxon>Asteraceae</taxon>
        <taxon>Cichorioideae</taxon>
        <taxon>Cichorieae</taxon>
        <taxon>Lactucinae</taxon>
        <taxon>Lactuca</taxon>
    </lineage>
</organism>
<dbReference type="InterPro" id="IPR015590">
    <property type="entry name" value="Aldehyde_DH_dom"/>
</dbReference>